<dbReference type="EMBL" id="CP012333">
    <property type="protein sequence ID" value="AKV02491.1"/>
    <property type="molecule type" value="Genomic_DNA"/>
</dbReference>
<organism evidence="1 2">
    <name type="scientific">Labilithrix luteola</name>
    <dbReference type="NCBI Taxonomy" id="1391654"/>
    <lineage>
        <taxon>Bacteria</taxon>
        <taxon>Pseudomonadati</taxon>
        <taxon>Myxococcota</taxon>
        <taxon>Polyangia</taxon>
        <taxon>Polyangiales</taxon>
        <taxon>Labilitrichaceae</taxon>
        <taxon>Labilithrix</taxon>
    </lineage>
</organism>
<protein>
    <submittedName>
        <fullName evidence="1">Uncharacterized protein</fullName>
    </submittedName>
</protein>
<name>A0A0K1Q9L8_9BACT</name>
<accession>A0A0K1Q9L8</accession>
<evidence type="ECO:0000313" key="2">
    <source>
        <dbReference type="Proteomes" id="UP000064967"/>
    </source>
</evidence>
<proteinExistence type="predicted"/>
<dbReference type="AlphaFoldDB" id="A0A0K1Q9L8"/>
<reference evidence="1 2" key="1">
    <citation type="submission" date="2015-08" db="EMBL/GenBank/DDBJ databases">
        <authorList>
            <person name="Babu N.S."/>
            <person name="Beckwith C.J."/>
            <person name="Beseler K.G."/>
            <person name="Brison A."/>
            <person name="Carone J.V."/>
            <person name="Caskin T.P."/>
            <person name="Diamond M."/>
            <person name="Durham M.E."/>
            <person name="Foxe J.M."/>
            <person name="Go M."/>
            <person name="Henderson B.A."/>
            <person name="Jones I.B."/>
            <person name="McGettigan J.A."/>
            <person name="Micheletti S.J."/>
            <person name="Nasrallah M.E."/>
            <person name="Ortiz D."/>
            <person name="Piller C.R."/>
            <person name="Privatt S.R."/>
            <person name="Schneider S.L."/>
            <person name="Sharp S."/>
            <person name="Smith T.C."/>
            <person name="Stanton J.D."/>
            <person name="Ullery H.E."/>
            <person name="Wilson R.J."/>
            <person name="Serrano M.G."/>
            <person name="Buck G."/>
            <person name="Lee V."/>
            <person name="Wang Y."/>
            <person name="Carvalho R."/>
            <person name="Voegtly L."/>
            <person name="Shi R."/>
            <person name="Duckworth R."/>
            <person name="Johnson A."/>
            <person name="Loviza R."/>
            <person name="Walstead R."/>
            <person name="Shah Z."/>
            <person name="Kiflezghi M."/>
            <person name="Wade K."/>
            <person name="Ball S.L."/>
            <person name="Bradley K.W."/>
            <person name="Asai D.J."/>
            <person name="Bowman C.A."/>
            <person name="Russell D.A."/>
            <person name="Pope W.H."/>
            <person name="Jacobs-Sera D."/>
            <person name="Hendrix R.W."/>
            <person name="Hatfull G.F."/>
        </authorList>
    </citation>
    <scope>NUCLEOTIDE SEQUENCE [LARGE SCALE GENOMIC DNA]</scope>
    <source>
        <strain evidence="1 2">DSM 27648</strain>
    </source>
</reference>
<keyword evidence="2" id="KW-1185">Reference proteome</keyword>
<dbReference type="Proteomes" id="UP000064967">
    <property type="component" value="Chromosome"/>
</dbReference>
<gene>
    <name evidence="1" type="ORF">AKJ09_09154</name>
</gene>
<evidence type="ECO:0000313" key="1">
    <source>
        <dbReference type="EMBL" id="AKV02491.1"/>
    </source>
</evidence>
<dbReference type="KEGG" id="llu:AKJ09_09154"/>
<sequence length="37" mass="4073">MKPLDRTLRAAFRIVENVHVRAGSSEIGVKAECMESA</sequence>
<dbReference type="STRING" id="1391654.AKJ09_09154"/>